<evidence type="ECO:0000313" key="1">
    <source>
        <dbReference type="EMBL" id="EJF87779.1"/>
    </source>
</evidence>
<proteinExistence type="predicted"/>
<dbReference type="HOGENOM" id="CLU_1831196_0_0_5"/>
<name>J0QX81_9HYPH</name>
<gene>
    <name evidence="1" type="ORF">MCY_00080</name>
</gene>
<protein>
    <submittedName>
        <fullName evidence="1">Uncharacterized protein</fullName>
    </submittedName>
</protein>
<dbReference type="eggNOG" id="ENOG50301J5">
    <property type="taxonomic scope" value="Bacteria"/>
</dbReference>
<dbReference type="Proteomes" id="UP000001077">
    <property type="component" value="Unassembled WGS sequence"/>
</dbReference>
<organism evidence="1 2">
    <name type="scientific">Bartonella rattimassiliensis 15908</name>
    <dbReference type="NCBI Taxonomy" id="1094556"/>
    <lineage>
        <taxon>Bacteria</taxon>
        <taxon>Pseudomonadati</taxon>
        <taxon>Pseudomonadota</taxon>
        <taxon>Alphaproteobacteria</taxon>
        <taxon>Hyphomicrobiales</taxon>
        <taxon>Bartonellaceae</taxon>
        <taxon>Bartonella</taxon>
    </lineage>
</organism>
<sequence length="140" mass="16752">MKSLFITRILIFIAFFSISMLSTSMSFGFTRIFTRVDTIEQYNQIYEKYVSKEYDGFSHFDKQNQAIQFAYNNGYQNITSKFDTVWHRHILVVLCGRFMNLLRGEYNKEMPWAMLPSVINTLRYEHNWNEKILYGHTTCP</sequence>
<dbReference type="EMBL" id="AILY01000004">
    <property type="protein sequence ID" value="EJF87779.1"/>
    <property type="molecule type" value="Genomic_DNA"/>
</dbReference>
<evidence type="ECO:0000313" key="2">
    <source>
        <dbReference type="Proteomes" id="UP000001077"/>
    </source>
</evidence>
<dbReference type="PATRIC" id="fig|1094556.3.peg.122"/>
<dbReference type="AlphaFoldDB" id="J0QX81"/>
<reference evidence="1 2" key="1">
    <citation type="submission" date="2012-03" db="EMBL/GenBank/DDBJ databases">
        <title>The Genome Sequence of Bartonella rattimassiliensis 15908.</title>
        <authorList>
            <consortium name="The Broad Institute Genome Sequencing Platform"/>
            <consortium name="The Broad Institute Genome Sequencing Center for Infectious Disease"/>
            <person name="Feldgarden M."/>
            <person name="Kirby J."/>
            <person name="Kosoy M."/>
            <person name="Birtles R."/>
            <person name="Probert W.S."/>
            <person name="Chiaraviglio L."/>
            <person name="Young S.K."/>
            <person name="Zeng Q."/>
            <person name="Gargeya S."/>
            <person name="Fitzgerald M."/>
            <person name="Haas B."/>
            <person name="Abouelleil A."/>
            <person name="Alvarado L."/>
            <person name="Arachchi H.M."/>
            <person name="Berlin A."/>
            <person name="Chapman S.B."/>
            <person name="Gearin G."/>
            <person name="Goldberg J."/>
            <person name="Griggs A."/>
            <person name="Gujja S."/>
            <person name="Hansen M."/>
            <person name="Heiman D."/>
            <person name="Howarth C."/>
            <person name="Larimer J."/>
            <person name="Lui A."/>
            <person name="MacDonald P.J.P."/>
            <person name="McCowen C."/>
            <person name="Montmayeur A."/>
            <person name="Murphy C."/>
            <person name="Neiman D."/>
            <person name="Pearson M."/>
            <person name="Priest M."/>
            <person name="Roberts A."/>
            <person name="Saif S."/>
            <person name="Shea T."/>
            <person name="Sisk P."/>
            <person name="Stolte C."/>
            <person name="Sykes S."/>
            <person name="Wortman J."/>
            <person name="Nusbaum C."/>
            <person name="Birren B."/>
        </authorList>
    </citation>
    <scope>NUCLEOTIDE SEQUENCE [LARGE SCALE GENOMIC DNA]</scope>
    <source>
        <strain evidence="1 2">15908</strain>
    </source>
</reference>
<keyword evidence="2" id="KW-1185">Reference proteome</keyword>
<comment type="caution">
    <text evidence="1">The sequence shown here is derived from an EMBL/GenBank/DDBJ whole genome shotgun (WGS) entry which is preliminary data.</text>
</comment>
<accession>J0QX81</accession>
<dbReference type="RefSeq" id="WP_007346386.1">
    <property type="nucleotide sequence ID" value="NZ_CALY02000025.1"/>
</dbReference>